<keyword evidence="4" id="KW-1185">Reference proteome</keyword>
<name>A0A6A3YTB3_9STRA</name>
<dbReference type="EMBL" id="QXGC01000204">
    <property type="protein sequence ID" value="KAE9244962.1"/>
    <property type="molecule type" value="Genomic_DNA"/>
</dbReference>
<proteinExistence type="predicted"/>
<dbReference type="Proteomes" id="UP000476176">
    <property type="component" value="Unassembled WGS sequence"/>
</dbReference>
<dbReference type="PANTHER" id="PTHR37069">
    <property type="entry name" value="DDE_TNP_1_7 DOMAIN-CONTAINING PROTEIN"/>
    <property type="match status" value="1"/>
</dbReference>
<accession>A0A6A3YTB3</accession>
<evidence type="ECO:0000313" key="5">
    <source>
        <dbReference type="Proteomes" id="UP000476176"/>
    </source>
</evidence>
<feature type="region of interest" description="Disordered" evidence="1">
    <location>
        <begin position="194"/>
        <end position="252"/>
    </location>
</feature>
<dbReference type="EMBL" id="QXGB01000238">
    <property type="protein sequence ID" value="KAE9223156.1"/>
    <property type="molecule type" value="Genomic_DNA"/>
</dbReference>
<sequence>MAGFPYYNRFAYNTRGFWDTPFQRVAQQLGSRRLFNFRLIREFACAELTARDLKVKSVWRDLREQGWTRKPPPRRGLDDRYFYLRPGGDASGTDDVDFFRGEDAVLEYYATLPSTVKLLLLMSPAKPRLLLRRTCGTKLLASVRTPGDSADNEDEDDFDSSADSAMSNGATSGRESDPGDEDVEISALGIELLADDDDDLDTVGEGDNEPQGGAMESGDEAEKVDIETREFDSDEKMEPQCAPDDDHDDPEETELEITAEVLFAENFLSQFSGEDEVLAGNLKTQVLREMSATGCEDVVAPDTAEYLNCGRFTAG</sequence>
<dbReference type="AlphaFoldDB" id="A0A6A3YTB3"/>
<gene>
    <name evidence="3" type="ORF">PF004_g5448</name>
    <name evidence="2" type="ORF">PF005_g6406</name>
</gene>
<feature type="compositionally biased region" description="Acidic residues" evidence="1">
    <location>
        <begin position="194"/>
        <end position="208"/>
    </location>
</feature>
<evidence type="ECO:0000313" key="2">
    <source>
        <dbReference type="EMBL" id="KAE9223156.1"/>
    </source>
</evidence>
<evidence type="ECO:0000313" key="3">
    <source>
        <dbReference type="EMBL" id="KAE9244962.1"/>
    </source>
</evidence>
<dbReference type="PANTHER" id="PTHR37069:SF2">
    <property type="entry name" value="PIGGYBAC TRANSPOSABLE ELEMENT-DERIVED PROTEIN DOMAIN-CONTAINING PROTEIN"/>
    <property type="match status" value="1"/>
</dbReference>
<evidence type="ECO:0000313" key="4">
    <source>
        <dbReference type="Proteomes" id="UP000433483"/>
    </source>
</evidence>
<dbReference type="OrthoDB" id="129248at2759"/>
<feature type="compositionally biased region" description="Acidic residues" evidence="1">
    <location>
        <begin position="150"/>
        <end position="160"/>
    </location>
</feature>
<feature type="region of interest" description="Disordered" evidence="1">
    <location>
        <begin position="143"/>
        <end position="181"/>
    </location>
</feature>
<feature type="compositionally biased region" description="Basic and acidic residues" evidence="1">
    <location>
        <begin position="220"/>
        <end position="238"/>
    </location>
</feature>
<protein>
    <submittedName>
        <fullName evidence="2">Uncharacterized protein</fullName>
    </submittedName>
</protein>
<comment type="caution">
    <text evidence="2">The sequence shown here is derived from an EMBL/GenBank/DDBJ whole genome shotgun (WGS) entry which is preliminary data.</text>
</comment>
<reference evidence="2 4" key="1">
    <citation type="submission" date="2018-08" db="EMBL/GenBank/DDBJ databases">
        <title>Genomic investigation of the strawberry pathogen Phytophthora fragariae indicates pathogenicity is determined by transcriptional variation in three key races.</title>
        <authorList>
            <person name="Adams T.M."/>
            <person name="Armitage A.D."/>
            <person name="Sobczyk M.K."/>
            <person name="Bates H.J."/>
            <person name="Dunwell J.M."/>
            <person name="Nellist C.F."/>
            <person name="Harrison R.J."/>
        </authorList>
    </citation>
    <scope>NUCLEOTIDE SEQUENCE [LARGE SCALE GENOMIC DNA]</scope>
    <source>
        <strain evidence="3 5">BC-23</strain>
        <strain evidence="2 4">NOV-27</strain>
    </source>
</reference>
<feature type="compositionally biased region" description="Acidic residues" evidence="1">
    <location>
        <begin position="243"/>
        <end position="252"/>
    </location>
</feature>
<organism evidence="2 4">
    <name type="scientific">Phytophthora fragariae</name>
    <dbReference type="NCBI Taxonomy" id="53985"/>
    <lineage>
        <taxon>Eukaryota</taxon>
        <taxon>Sar</taxon>
        <taxon>Stramenopiles</taxon>
        <taxon>Oomycota</taxon>
        <taxon>Peronosporomycetes</taxon>
        <taxon>Peronosporales</taxon>
        <taxon>Peronosporaceae</taxon>
        <taxon>Phytophthora</taxon>
    </lineage>
</organism>
<evidence type="ECO:0000256" key="1">
    <source>
        <dbReference type="SAM" id="MobiDB-lite"/>
    </source>
</evidence>
<dbReference type="Proteomes" id="UP000433483">
    <property type="component" value="Unassembled WGS sequence"/>
</dbReference>